<dbReference type="GO" id="GO:0008784">
    <property type="term" value="F:alanine racemase activity"/>
    <property type="evidence" value="ECO:0007669"/>
    <property type="project" value="UniProtKB-UniRule"/>
</dbReference>
<dbReference type="Pfam" id="PF01168">
    <property type="entry name" value="Ala_racemase_N"/>
    <property type="match status" value="1"/>
</dbReference>
<dbReference type="InterPro" id="IPR011079">
    <property type="entry name" value="Ala_racemase_C"/>
</dbReference>
<dbReference type="FunFam" id="3.20.20.10:FF:000002">
    <property type="entry name" value="Alanine racemase"/>
    <property type="match status" value="1"/>
</dbReference>
<sequence>MESYYRPTRAEIDLNALEHNLNEFRNRLPAGQKIMATVKANAYGHGAVGIAKAAVRWGVDYLSVAFLDEAIQLRQAGIASPILVLGHTPAEGIQAAIDHDITLNVYTNDVLEAAECCYASKEKGTGQPLRIHVKVDTGMGRIGILAEDAVPFIQKAMGMPGVRVEGVFTHFACADEADLSYTHMQYQRFQKVLDTFEAQGVSFPLIHTGNSAAAIQVPEWSYSMVRLGISMYGLYPSDEVPADWVDLKPVMRIVSRLSNVKTLPPGEGISYGVRYYTQTQERIGTVPIGYADGYSRMLTGKAEALVRGQRVPVVGTICMDQCMLNLTILPEEGMDVGIGEEVVLMGRQGDLVISAEDIAAHLGTINYEVTCMVAHRIPRVYLREGRPEEVVHALMPVEG</sequence>
<feature type="binding site" evidence="5 7">
    <location>
        <position position="319"/>
    </location>
    <ligand>
        <name>substrate</name>
    </ligand>
</feature>
<dbReference type="InterPro" id="IPR009006">
    <property type="entry name" value="Ala_racemase/Decarboxylase_C"/>
</dbReference>
<dbReference type="Proteomes" id="UP000076927">
    <property type="component" value="Chromosome"/>
</dbReference>
<dbReference type="KEGG" id="pswu:SY83_13210"/>
<dbReference type="InterPro" id="IPR001608">
    <property type="entry name" value="Ala_racemase_N"/>
</dbReference>
<comment type="function">
    <text evidence="5">Catalyzes the interconversion of L-alanine and D-alanine. May also act on other amino acids.</text>
</comment>
<dbReference type="AlphaFoldDB" id="A0A172TJ32"/>
<comment type="catalytic activity">
    <reaction evidence="1 5">
        <text>L-alanine = D-alanine</text>
        <dbReference type="Rhea" id="RHEA:20249"/>
        <dbReference type="ChEBI" id="CHEBI:57416"/>
        <dbReference type="ChEBI" id="CHEBI:57972"/>
        <dbReference type="EC" id="5.1.1.1"/>
    </reaction>
</comment>
<dbReference type="PANTHER" id="PTHR30511:SF0">
    <property type="entry name" value="ALANINE RACEMASE, CATABOLIC-RELATED"/>
    <property type="match status" value="1"/>
</dbReference>
<dbReference type="OrthoDB" id="9813814at2"/>
<dbReference type="PATRIC" id="fig|1178515.4.peg.2651"/>
<name>A0A172TJ32_9BACL</name>
<reference evidence="9 10" key="1">
    <citation type="submission" date="2015-01" db="EMBL/GenBank/DDBJ databases">
        <title>Paenibacillus swuensis/DY6/whole genome sequencing.</title>
        <authorList>
            <person name="Kim M.K."/>
            <person name="Srinivasan S."/>
            <person name="Lee J.-J."/>
        </authorList>
    </citation>
    <scope>NUCLEOTIDE SEQUENCE [LARGE SCALE GENOMIC DNA]</scope>
    <source>
        <strain evidence="9 10">DY6</strain>
    </source>
</reference>
<dbReference type="InterPro" id="IPR020622">
    <property type="entry name" value="Ala_racemase_pyridoxalP-BS"/>
</dbReference>
<dbReference type="GO" id="GO:0030170">
    <property type="term" value="F:pyridoxal phosphate binding"/>
    <property type="evidence" value="ECO:0007669"/>
    <property type="project" value="UniProtKB-UniRule"/>
</dbReference>
<keyword evidence="3 5" id="KW-0663">Pyridoxal phosphate</keyword>
<evidence type="ECO:0000313" key="10">
    <source>
        <dbReference type="Proteomes" id="UP000076927"/>
    </source>
</evidence>
<accession>A0A172TJ32</accession>
<evidence type="ECO:0000256" key="7">
    <source>
        <dbReference type="PIRSR" id="PIRSR600821-52"/>
    </source>
</evidence>
<dbReference type="PRINTS" id="PR00992">
    <property type="entry name" value="ALARACEMASE"/>
</dbReference>
<keyword evidence="4 5" id="KW-0413">Isomerase</keyword>
<dbReference type="GO" id="GO:0009252">
    <property type="term" value="P:peptidoglycan biosynthetic process"/>
    <property type="evidence" value="ECO:0007669"/>
    <property type="project" value="TreeGrafter"/>
</dbReference>
<dbReference type="Gene3D" id="3.20.20.10">
    <property type="entry name" value="Alanine racemase"/>
    <property type="match status" value="1"/>
</dbReference>
<comment type="pathway">
    <text evidence="5">Amino-acid biosynthesis; D-alanine biosynthesis; D-alanine from L-alanine: step 1/1.</text>
</comment>
<evidence type="ECO:0000256" key="2">
    <source>
        <dbReference type="ARBA" id="ARBA00001933"/>
    </source>
</evidence>
<dbReference type="STRING" id="1178515.SY83_13210"/>
<dbReference type="GO" id="GO:0030632">
    <property type="term" value="P:D-alanine biosynthetic process"/>
    <property type="evidence" value="ECO:0007669"/>
    <property type="project" value="UniProtKB-UniRule"/>
</dbReference>
<evidence type="ECO:0000256" key="6">
    <source>
        <dbReference type="PIRSR" id="PIRSR600821-50"/>
    </source>
</evidence>
<dbReference type="PANTHER" id="PTHR30511">
    <property type="entry name" value="ALANINE RACEMASE"/>
    <property type="match status" value="1"/>
</dbReference>
<organism evidence="9 10">
    <name type="scientific">Paenibacillus swuensis</name>
    <dbReference type="NCBI Taxonomy" id="1178515"/>
    <lineage>
        <taxon>Bacteria</taxon>
        <taxon>Bacillati</taxon>
        <taxon>Bacillota</taxon>
        <taxon>Bacilli</taxon>
        <taxon>Bacillales</taxon>
        <taxon>Paenibacillaceae</taxon>
        <taxon>Paenibacillus</taxon>
    </lineage>
</organism>
<dbReference type="CDD" id="cd00430">
    <property type="entry name" value="PLPDE_III_AR"/>
    <property type="match status" value="1"/>
</dbReference>
<gene>
    <name evidence="9" type="ORF">SY83_13210</name>
</gene>
<dbReference type="GO" id="GO:0005829">
    <property type="term" value="C:cytosol"/>
    <property type="evidence" value="ECO:0007669"/>
    <property type="project" value="TreeGrafter"/>
</dbReference>
<protein>
    <recommendedName>
        <fullName evidence="5">Alanine racemase</fullName>
        <ecNumber evidence="5">5.1.1.1</ecNumber>
    </recommendedName>
</protein>
<dbReference type="InterPro" id="IPR029066">
    <property type="entry name" value="PLP-binding_barrel"/>
</dbReference>
<feature type="active site" description="Proton acceptor; specific for L-alanine" evidence="5">
    <location>
        <position position="271"/>
    </location>
</feature>
<proteinExistence type="inferred from homology"/>
<feature type="active site" description="Proton acceptor; specific for D-alanine" evidence="5">
    <location>
        <position position="39"/>
    </location>
</feature>
<comment type="similarity">
    <text evidence="5">Belongs to the alanine racemase family.</text>
</comment>
<dbReference type="SMART" id="SM01005">
    <property type="entry name" value="Ala_racemase_C"/>
    <property type="match status" value="1"/>
</dbReference>
<evidence type="ECO:0000259" key="8">
    <source>
        <dbReference type="SMART" id="SM01005"/>
    </source>
</evidence>
<evidence type="ECO:0000313" key="9">
    <source>
        <dbReference type="EMBL" id="ANE47065.1"/>
    </source>
</evidence>
<evidence type="ECO:0000256" key="3">
    <source>
        <dbReference type="ARBA" id="ARBA00022898"/>
    </source>
</evidence>
<feature type="domain" description="Alanine racemase C-terminal" evidence="8">
    <location>
        <begin position="250"/>
        <end position="382"/>
    </location>
</feature>
<dbReference type="RefSeq" id="WP_068607203.1">
    <property type="nucleotide sequence ID" value="NZ_CP011388.1"/>
</dbReference>
<dbReference type="SUPFAM" id="SSF50621">
    <property type="entry name" value="Alanine racemase C-terminal domain-like"/>
    <property type="match status" value="1"/>
</dbReference>
<dbReference type="SUPFAM" id="SSF51419">
    <property type="entry name" value="PLP-binding barrel"/>
    <property type="match status" value="1"/>
</dbReference>
<evidence type="ECO:0000256" key="4">
    <source>
        <dbReference type="ARBA" id="ARBA00023235"/>
    </source>
</evidence>
<dbReference type="Gene3D" id="2.40.37.10">
    <property type="entry name" value="Lyase, Ornithine Decarboxylase, Chain A, domain 1"/>
    <property type="match status" value="1"/>
</dbReference>
<keyword evidence="10" id="KW-1185">Reference proteome</keyword>
<feature type="modified residue" description="N6-(pyridoxal phosphate)lysine" evidence="5 6">
    <location>
        <position position="39"/>
    </location>
</feature>
<dbReference type="FunFam" id="2.40.37.10:FF:000006">
    <property type="entry name" value="Alanine racemase"/>
    <property type="match status" value="1"/>
</dbReference>
<evidence type="ECO:0000256" key="5">
    <source>
        <dbReference type="HAMAP-Rule" id="MF_01201"/>
    </source>
</evidence>
<evidence type="ECO:0000256" key="1">
    <source>
        <dbReference type="ARBA" id="ARBA00000316"/>
    </source>
</evidence>
<dbReference type="InterPro" id="IPR000821">
    <property type="entry name" value="Ala_racemase"/>
</dbReference>
<dbReference type="HAMAP" id="MF_01201">
    <property type="entry name" value="Ala_racemase"/>
    <property type="match status" value="1"/>
</dbReference>
<dbReference type="UniPathway" id="UPA00042">
    <property type="reaction ID" value="UER00497"/>
</dbReference>
<dbReference type="EMBL" id="CP011388">
    <property type="protein sequence ID" value="ANE47065.1"/>
    <property type="molecule type" value="Genomic_DNA"/>
</dbReference>
<dbReference type="PROSITE" id="PS00395">
    <property type="entry name" value="ALANINE_RACEMASE"/>
    <property type="match status" value="1"/>
</dbReference>
<dbReference type="NCBIfam" id="TIGR00492">
    <property type="entry name" value="alr"/>
    <property type="match status" value="1"/>
</dbReference>
<dbReference type="Pfam" id="PF00842">
    <property type="entry name" value="Ala_racemase_C"/>
    <property type="match status" value="1"/>
</dbReference>
<feature type="binding site" evidence="5 7">
    <location>
        <position position="141"/>
    </location>
    <ligand>
        <name>substrate</name>
    </ligand>
</feature>
<comment type="cofactor">
    <cofactor evidence="2 5 6">
        <name>pyridoxal 5'-phosphate</name>
        <dbReference type="ChEBI" id="CHEBI:597326"/>
    </cofactor>
</comment>
<dbReference type="EC" id="5.1.1.1" evidence="5"/>